<dbReference type="EMBL" id="JBHUHZ010000001">
    <property type="protein sequence ID" value="MFD2162613.1"/>
    <property type="molecule type" value="Genomic_DNA"/>
</dbReference>
<gene>
    <name evidence="1" type="ORF">ACFSJU_09440</name>
</gene>
<protein>
    <submittedName>
        <fullName evidence="1">Uncharacterized protein</fullName>
    </submittedName>
</protein>
<sequence length="41" mass="4649">MVVTMLVVFLVLDAAWIFYAMKTAPVIDEEEAYSLNETDPL</sequence>
<reference evidence="2" key="1">
    <citation type="journal article" date="2019" name="Int. J. Syst. Evol. Microbiol.">
        <title>The Global Catalogue of Microorganisms (GCM) 10K type strain sequencing project: providing services to taxonomists for standard genome sequencing and annotation.</title>
        <authorList>
            <consortium name="The Broad Institute Genomics Platform"/>
            <consortium name="The Broad Institute Genome Sequencing Center for Infectious Disease"/>
            <person name="Wu L."/>
            <person name="Ma J."/>
        </authorList>
    </citation>
    <scope>NUCLEOTIDE SEQUENCE [LARGE SCALE GENOMIC DNA]</scope>
    <source>
        <strain evidence="2">KCTC 42217</strain>
    </source>
</reference>
<organism evidence="1 2">
    <name type="scientific">Paradesertivirga mongoliensis</name>
    <dbReference type="NCBI Taxonomy" id="2100740"/>
    <lineage>
        <taxon>Bacteria</taxon>
        <taxon>Pseudomonadati</taxon>
        <taxon>Bacteroidota</taxon>
        <taxon>Sphingobacteriia</taxon>
        <taxon>Sphingobacteriales</taxon>
        <taxon>Sphingobacteriaceae</taxon>
        <taxon>Paradesertivirga</taxon>
    </lineage>
</organism>
<keyword evidence="2" id="KW-1185">Reference proteome</keyword>
<evidence type="ECO:0000313" key="1">
    <source>
        <dbReference type="EMBL" id="MFD2162613.1"/>
    </source>
</evidence>
<name>A0ABW4ZKK6_9SPHI</name>
<proteinExistence type="predicted"/>
<dbReference type="Proteomes" id="UP001597387">
    <property type="component" value="Unassembled WGS sequence"/>
</dbReference>
<accession>A0ABW4ZKK6</accession>
<dbReference type="RefSeq" id="WP_255903261.1">
    <property type="nucleotide sequence ID" value="NZ_JAFMZO010000003.1"/>
</dbReference>
<comment type="caution">
    <text evidence="1">The sequence shown here is derived from an EMBL/GenBank/DDBJ whole genome shotgun (WGS) entry which is preliminary data.</text>
</comment>
<evidence type="ECO:0000313" key="2">
    <source>
        <dbReference type="Proteomes" id="UP001597387"/>
    </source>
</evidence>